<dbReference type="GO" id="GO:0015662">
    <property type="term" value="F:P-type ion transporter activity"/>
    <property type="evidence" value="ECO:0007669"/>
    <property type="project" value="UniProtKB-ARBA"/>
</dbReference>
<evidence type="ECO:0000256" key="8">
    <source>
        <dbReference type="ARBA" id="ARBA00022989"/>
    </source>
</evidence>
<evidence type="ECO:0000313" key="11">
    <source>
        <dbReference type="Proteomes" id="UP000007100"/>
    </source>
</evidence>
<dbReference type="InterPro" id="IPR036412">
    <property type="entry name" value="HAD-like_sf"/>
</dbReference>
<dbReference type="Pfam" id="PF00702">
    <property type="entry name" value="Hydrolase"/>
    <property type="match status" value="1"/>
</dbReference>
<dbReference type="Gene3D" id="2.70.150.10">
    <property type="entry name" value="Calcium-transporting ATPase, cytoplasmic transduction domain A"/>
    <property type="match status" value="1"/>
</dbReference>
<dbReference type="Pfam" id="PF00122">
    <property type="entry name" value="E1-E2_ATPase"/>
    <property type="match status" value="1"/>
</dbReference>
<evidence type="ECO:0000256" key="1">
    <source>
        <dbReference type="ARBA" id="ARBA00004141"/>
    </source>
</evidence>
<proteinExistence type="inferred from homology"/>
<dbReference type="RefSeq" id="WP_013641230.1">
    <property type="nucleotide sequence ID" value="NC_015187.1"/>
</dbReference>
<dbReference type="NCBIfam" id="TIGR01494">
    <property type="entry name" value="ATPase_P-type"/>
    <property type="match status" value="2"/>
</dbReference>
<evidence type="ECO:0000256" key="9">
    <source>
        <dbReference type="ARBA" id="ARBA00023136"/>
    </source>
</evidence>
<dbReference type="Gene3D" id="3.40.50.1000">
    <property type="entry name" value="HAD superfamily/HAD-like"/>
    <property type="match status" value="1"/>
</dbReference>
<dbReference type="EC" id="3.6.3.-" evidence="10"/>
<dbReference type="SFLD" id="SFLDG00002">
    <property type="entry name" value="C1.7:_P-type_atpase_like"/>
    <property type="match status" value="1"/>
</dbReference>
<organism evidence="10 11">
    <name type="scientific">Acidiphilium multivorum (strain DSM 11245 / JCM 8867 / NBRC 100883 / AIU 301)</name>
    <dbReference type="NCBI Taxonomy" id="926570"/>
    <lineage>
        <taxon>Bacteria</taxon>
        <taxon>Pseudomonadati</taxon>
        <taxon>Pseudomonadota</taxon>
        <taxon>Alphaproteobacteria</taxon>
        <taxon>Acetobacterales</taxon>
        <taxon>Acidocellaceae</taxon>
        <taxon>Acidiphilium</taxon>
    </lineage>
</organism>
<dbReference type="GO" id="GO:0005524">
    <property type="term" value="F:ATP binding"/>
    <property type="evidence" value="ECO:0007669"/>
    <property type="project" value="UniProtKB-KW"/>
</dbReference>
<dbReference type="Gene3D" id="3.40.1110.10">
    <property type="entry name" value="Calcium-transporting ATPase, cytoplasmic domain N"/>
    <property type="match status" value="1"/>
</dbReference>
<reference evidence="10 11" key="1">
    <citation type="submission" date="2010-12" db="EMBL/GenBank/DDBJ databases">
        <title>Whole genome sequence of Acidiphilium multivorum AIU301.</title>
        <authorList>
            <person name="Narita-Yamada S."/>
            <person name="Nakamura S."/>
            <person name="Ito N."/>
            <person name="Takarada H."/>
            <person name="Katano Y."/>
            <person name="Nakazawa H."/>
            <person name="Hosoyama A."/>
            <person name="Yamada R."/>
            <person name="Fujita N."/>
        </authorList>
    </citation>
    <scope>NUCLEOTIDE SEQUENCE [LARGE SCALE GENOMIC DNA]</scope>
    <source>
        <strain evidence="11">DSM 11245 / JCM 8867 / AIU301</strain>
        <plasmid evidence="10 11">pACMV2</plasmid>
    </source>
</reference>
<dbReference type="FunFam" id="2.70.150.10:FF:000042">
    <property type="entry name" value="Plasma membrane ATPase"/>
    <property type="match status" value="1"/>
</dbReference>
<dbReference type="SMART" id="SM00831">
    <property type="entry name" value="Cation_ATPase_N"/>
    <property type="match status" value="1"/>
</dbReference>
<dbReference type="OrthoDB" id="391538at2"/>
<dbReference type="InterPro" id="IPR059000">
    <property type="entry name" value="ATPase_P-type_domA"/>
</dbReference>
<dbReference type="SUPFAM" id="SSF81665">
    <property type="entry name" value="Calcium ATPase, transmembrane domain M"/>
    <property type="match status" value="1"/>
</dbReference>
<keyword evidence="8" id="KW-1133">Transmembrane helix</keyword>
<dbReference type="GO" id="GO:0016887">
    <property type="term" value="F:ATP hydrolysis activity"/>
    <property type="evidence" value="ECO:0007669"/>
    <property type="project" value="InterPro"/>
</dbReference>
<name>F0J7P3_ACIMA</name>
<keyword evidence="9" id="KW-0472">Membrane</keyword>
<keyword evidence="6" id="KW-0067">ATP-binding</keyword>
<evidence type="ECO:0000256" key="5">
    <source>
        <dbReference type="ARBA" id="ARBA00022741"/>
    </source>
</evidence>
<dbReference type="PANTHER" id="PTHR42861">
    <property type="entry name" value="CALCIUM-TRANSPORTING ATPASE"/>
    <property type="match status" value="1"/>
</dbReference>
<evidence type="ECO:0000256" key="6">
    <source>
        <dbReference type="ARBA" id="ARBA00022840"/>
    </source>
</evidence>
<dbReference type="SFLD" id="SFLDF00027">
    <property type="entry name" value="p-type_atpase"/>
    <property type="match status" value="1"/>
</dbReference>
<keyword evidence="10" id="KW-0378">Hydrolase</keyword>
<comment type="similarity">
    <text evidence="2">Belongs to the cation transport ATPase (P-type) (TC 3.A.3) family. Type IIIA subfamily.</text>
</comment>
<dbReference type="GO" id="GO:0016020">
    <property type="term" value="C:membrane"/>
    <property type="evidence" value="ECO:0007669"/>
    <property type="project" value="UniProtKB-SubCell"/>
</dbReference>
<sequence>MSADIEQGLPSAEAERLLRQFGTNEVADKSESWPHALAAKLWAPLPWMLEATILLEVFLGHGLQAVIISVLLIFNAILGLTQEARAKAAVKALRRTLAVMASVRRDGRWMRLGASQLVPGDLVKLALGAVVPADIKIAAGNVLADQSMLTGESLPVERKPGDLAYAGAMIRQGEATGIVVATGARTYFGKTASLVQDAHGVSSEQRAVLAVVRDLAVVNGAVVLAMLAYAHAIGRSFAETVPLLLTALLASIPVALPSTFTLAAALSARRLVRGAVLPTRLAAINEAATMSLLCSDKTGTLTQNALSIETIIGFDGMAENAVLAAAAAASSEGGDPVDQVIINAARLRGVAVPEATGFTPFDPACKYAQARLADGSLLRKGALGALLQVPLSAEQEVARQHLAEAGCRVLAVTRTVGAATVLLGLLGLADPPREDAASLITALQELGVRVVMVTGDAPETARVIAKSVGITGDICDSATLETLAAPGDYGVFAGVFPEQKFRLVKLFQHGGHVVGMCGDGTNDAPALRQAQMGIAVSTATDVAKAAAGLVLTSPGLAGILDAIREGRAAFQRIRTYTLSMVVRKIAFVLYLALGLVMTGHAVLTPLLMVLLLIVNDFLTMAITTDRALPSSHPRRWRIGRIITEGGVYGLATLGYAALMLLAGRVIWHLPLPQIRSLSFLTLMLAIQASVYVIREERWFWSSTPSLWLSVATLAMVGFSLLVAGMGILMAPLGWKILGTIMISAAVFTLLLDLLKHLAVRVERRGFSHAG</sequence>
<evidence type="ECO:0000256" key="7">
    <source>
        <dbReference type="ARBA" id="ARBA00022967"/>
    </source>
</evidence>
<dbReference type="EMBL" id="AP012037">
    <property type="protein sequence ID" value="BAJ83110.1"/>
    <property type="molecule type" value="Genomic_DNA"/>
</dbReference>
<dbReference type="InterPro" id="IPR023214">
    <property type="entry name" value="HAD_sf"/>
</dbReference>
<dbReference type="AlphaFoldDB" id="F0J7P3"/>
<dbReference type="InterPro" id="IPR023298">
    <property type="entry name" value="ATPase_P-typ_TM_dom_sf"/>
</dbReference>
<dbReference type="Gene3D" id="1.20.1110.10">
    <property type="entry name" value="Calcium-transporting ATPase, transmembrane domain"/>
    <property type="match status" value="1"/>
</dbReference>
<dbReference type="SUPFAM" id="SSF56784">
    <property type="entry name" value="HAD-like"/>
    <property type="match status" value="1"/>
</dbReference>
<geneLocation type="plasmid" evidence="10 11">
    <name>pACMV2</name>
</geneLocation>
<dbReference type="InterPro" id="IPR018303">
    <property type="entry name" value="ATPase_P-typ_P_site"/>
</dbReference>
<dbReference type="InterPro" id="IPR001757">
    <property type="entry name" value="P_typ_ATPase"/>
</dbReference>
<dbReference type="HOGENOM" id="CLU_002360_6_4_5"/>
<dbReference type="InterPro" id="IPR044492">
    <property type="entry name" value="P_typ_ATPase_HD_dom"/>
</dbReference>
<dbReference type="InterPro" id="IPR023299">
    <property type="entry name" value="ATPase_P-typ_cyto_dom_N"/>
</dbReference>
<keyword evidence="11" id="KW-1185">Reference proteome</keyword>
<evidence type="ECO:0000256" key="2">
    <source>
        <dbReference type="ARBA" id="ARBA00008804"/>
    </source>
</evidence>
<keyword evidence="7" id="KW-1278">Translocase</keyword>
<dbReference type="SUPFAM" id="SSF81660">
    <property type="entry name" value="Metal cation-transporting ATPase, ATP-binding domain N"/>
    <property type="match status" value="1"/>
</dbReference>
<keyword evidence="10" id="KW-0614">Plasmid</keyword>
<keyword evidence="5" id="KW-0547">Nucleotide-binding</keyword>
<dbReference type="PRINTS" id="PR00119">
    <property type="entry name" value="CATATPASE"/>
</dbReference>
<protein>
    <submittedName>
        <fullName evidence="10">Putative cation-transporting ATPase</fullName>
        <ecNumber evidence="10">3.6.3.-</ecNumber>
    </submittedName>
</protein>
<dbReference type="InterPro" id="IPR004014">
    <property type="entry name" value="ATPase_P-typ_cation-transptr_N"/>
</dbReference>
<gene>
    <name evidence="10" type="ordered locus">ACMV_P2_00300</name>
</gene>
<keyword evidence="4" id="KW-0812">Transmembrane</keyword>
<dbReference type="SFLD" id="SFLDS00003">
    <property type="entry name" value="Haloacid_Dehalogenase"/>
    <property type="match status" value="1"/>
</dbReference>
<evidence type="ECO:0000256" key="4">
    <source>
        <dbReference type="ARBA" id="ARBA00022692"/>
    </source>
</evidence>
<dbReference type="KEGG" id="amv:ACMV_P2_00300"/>
<comment type="subcellular location">
    <subcellularLocation>
        <location evidence="1">Membrane</location>
        <topology evidence="1">Multi-pass membrane protein</topology>
    </subcellularLocation>
</comment>
<keyword evidence="3" id="KW-0597">Phosphoprotein</keyword>
<evidence type="ECO:0000256" key="3">
    <source>
        <dbReference type="ARBA" id="ARBA00022553"/>
    </source>
</evidence>
<evidence type="ECO:0000313" key="10">
    <source>
        <dbReference type="EMBL" id="BAJ83110.1"/>
    </source>
</evidence>
<dbReference type="InterPro" id="IPR008250">
    <property type="entry name" value="ATPase_P-typ_transduc_dom_A_sf"/>
</dbReference>
<accession>F0J7P3</accession>
<dbReference type="PRINTS" id="PR00120">
    <property type="entry name" value="HATPASE"/>
</dbReference>
<dbReference type="Pfam" id="PF00690">
    <property type="entry name" value="Cation_ATPase_N"/>
    <property type="match status" value="1"/>
</dbReference>
<dbReference type="Proteomes" id="UP000007100">
    <property type="component" value="Plasmid pACMV2"/>
</dbReference>
<dbReference type="PROSITE" id="PS00154">
    <property type="entry name" value="ATPASE_E1_E2"/>
    <property type="match status" value="1"/>
</dbReference>
<dbReference type="SUPFAM" id="SSF81653">
    <property type="entry name" value="Calcium ATPase, transduction domain A"/>
    <property type="match status" value="1"/>
</dbReference>